<dbReference type="AlphaFoldDB" id="C7P8U1"/>
<keyword evidence="2" id="KW-1185">Reference proteome</keyword>
<dbReference type="GeneID" id="8365865"/>
<dbReference type="OrthoDB" id="34535at2157"/>
<evidence type="ECO:0000313" key="1">
    <source>
        <dbReference type="EMBL" id="ACV24973.1"/>
    </source>
</evidence>
<proteinExistence type="predicted"/>
<evidence type="ECO:0000313" key="2">
    <source>
        <dbReference type="Proteomes" id="UP000001495"/>
    </source>
</evidence>
<gene>
    <name evidence="1" type="ordered locus">Mefer_1164</name>
</gene>
<dbReference type="eggNOG" id="arCOG00724">
    <property type="taxonomic scope" value="Archaea"/>
</dbReference>
<dbReference type="EMBL" id="CP001696">
    <property type="protein sequence ID" value="ACV24973.1"/>
    <property type="molecule type" value="Genomic_DNA"/>
</dbReference>
<dbReference type="STRING" id="573064.Mefer_1164"/>
<dbReference type="KEGG" id="mfe:Mefer_1164"/>
<accession>C7P8U1</accession>
<organism evidence="1 2">
    <name type="scientific">Methanocaldococcus fervens (strain DSM 4213 / JCM 15782 / AG86)</name>
    <name type="common">Methanococcus fervens</name>
    <dbReference type="NCBI Taxonomy" id="573064"/>
    <lineage>
        <taxon>Archaea</taxon>
        <taxon>Methanobacteriati</taxon>
        <taxon>Methanobacteriota</taxon>
        <taxon>Methanomada group</taxon>
        <taxon>Methanococci</taxon>
        <taxon>Methanococcales</taxon>
        <taxon>Methanocaldococcaceae</taxon>
        <taxon>Methanocaldococcus</taxon>
    </lineage>
</organism>
<dbReference type="RefSeq" id="WP_015791709.1">
    <property type="nucleotide sequence ID" value="NC_013156.1"/>
</dbReference>
<dbReference type="HOGENOM" id="CLU_1891424_0_0_2"/>
<name>C7P8U1_METFA</name>
<protein>
    <submittedName>
        <fullName evidence="1">Uncharacterized protein</fullName>
    </submittedName>
</protein>
<dbReference type="Proteomes" id="UP000001495">
    <property type="component" value="Chromosome"/>
</dbReference>
<sequence length="134" mass="15456">MANETPNNVNIDKLSEIQALLLLLLESNENEPIKSKTHLQKEMFLIINELNDEELKNTAQYEAYRYGPYSEVVDFELEKLSVMNLVITLENGKIALTEHGKKLVKELKKYAGPKLLNTISKIKKDLMTFHMTVY</sequence>
<reference evidence="1" key="1">
    <citation type="submission" date="2009-08" db="EMBL/GenBank/DDBJ databases">
        <title>Complete sequence of chromosome of Methanocaldococcus fervens AG86.</title>
        <authorList>
            <consortium name="US DOE Joint Genome Institute"/>
            <person name="Lucas S."/>
            <person name="Copeland A."/>
            <person name="Lapidus A."/>
            <person name="Glavina del Rio T."/>
            <person name="Tice H."/>
            <person name="Bruce D."/>
            <person name="Goodwin L."/>
            <person name="Pitluck S."/>
            <person name="Chertkov O."/>
            <person name="Detter J.C."/>
            <person name="Han C."/>
            <person name="Tapia R."/>
            <person name="Larimer F."/>
            <person name="Land M."/>
            <person name="Hauser L."/>
            <person name="Kyrpides N."/>
            <person name="Ovchinnikova G."/>
            <person name="Lupa-Sieprawska M."/>
            <person name="Whitman W.B."/>
        </authorList>
    </citation>
    <scope>NUCLEOTIDE SEQUENCE [LARGE SCALE GENOMIC DNA]</scope>
    <source>
        <strain evidence="1">AG86</strain>
    </source>
</reference>